<evidence type="ECO:0000259" key="6">
    <source>
        <dbReference type="Pfam" id="PF12295"/>
    </source>
</evidence>
<dbReference type="PANTHER" id="PTHR15245:SF20">
    <property type="entry name" value="SYMPLEKIN"/>
    <property type="match status" value="1"/>
</dbReference>
<feature type="region of interest" description="Disordered" evidence="4">
    <location>
        <begin position="710"/>
        <end position="748"/>
    </location>
</feature>
<keyword evidence="3" id="KW-0539">Nucleus</keyword>
<comment type="subcellular location">
    <subcellularLocation>
        <location evidence="1">Nucleus</location>
    </subcellularLocation>
</comment>
<feature type="region of interest" description="Disordered" evidence="4">
    <location>
        <begin position="310"/>
        <end position="349"/>
    </location>
</feature>
<dbReference type="SUPFAM" id="SSF48371">
    <property type="entry name" value="ARM repeat"/>
    <property type="match status" value="1"/>
</dbReference>
<evidence type="ECO:0000256" key="4">
    <source>
        <dbReference type="SAM" id="MobiDB-lite"/>
    </source>
</evidence>
<dbReference type="AlphaFoldDB" id="A0A1Y2G504"/>
<dbReference type="GO" id="GO:0006397">
    <property type="term" value="P:mRNA processing"/>
    <property type="evidence" value="ECO:0007669"/>
    <property type="project" value="UniProtKB-KW"/>
</dbReference>
<dbReference type="Proteomes" id="UP000193467">
    <property type="component" value="Unassembled WGS sequence"/>
</dbReference>
<evidence type="ECO:0000256" key="2">
    <source>
        <dbReference type="ARBA" id="ARBA00022664"/>
    </source>
</evidence>
<dbReference type="STRING" id="106004.A0A1Y2G504"/>
<evidence type="ECO:0000313" key="8">
    <source>
        <dbReference type="Proteomes" id="UP000193467"/>
    </source>
</evidence>
<dbReference type="InterPro" id="IPR011989">
    <property type="entry name" value="ARM-like"/>
</dbReference>
<dbReference type="InterPro" id="IPR021850">
    <property type="entry name" value="Symplekin/Pta1"/>
</dbReference>
<dbReference type="InParanoid" id="A0A1Y2G504"/>
<name>A0A1Y2G504_9BASI</name>
<dbReference type="InterPro" id="IPR016024">
    <property type="entry name" value="ARM-type_fold"/>
</dbReference>
<feature type="domain" description="Symplekin/Pta1 N-terminal" evidence="5">
    <location>
        <begin position="102"/>
        <end position="305"/>
    </location>
</feature>
<feature type="compositionally biased region" description="Acidic residues" evidence="4">
    <location>
        <begin position="723"/>
        <end position="734"/>
    </location>
</feature>
<evidence type="ECO:0000313" key="7">
    <source>
        <dbReference type="EMBL" id="ORY92427.1"/>
    </source>
</evidence>
<reference evidence="7 8" key="1">
    <citation type="submission" date="2016-07" db="EMBL/GenBank/DDBJ databases">
        <title>Pervasive Adenine N6-methylation of Active Genes in Fungi.</title>
        <authorList>
            <consortium name="DOE Joint Genome Institute"/>
            <person name="Mondo S.J."/>
            <person name="Dannebaum R.O."/>
            <person name="Kuo R.C."/>
            <person name="Labutti K."/>
            <person name="Haridas S."/>
            <person name="Kuo A."/>
            <person name="Salamov A."/>
            <person name="Ahrendt S.R."/>
            <person name="Lipzen A."/>
            <person name="Sullivan W."/>
            <person name="Andreopoulos W.B."/>
            <person name="Clum A."/>
            <person name="Lindquist E."/>
            <person name="Daum C."/>
            <person name="Ramamoorthy G.K."/>
            <person name="Gryganskyi A."/>
            <person name="Culley D."/>
            <person name="Magnuson J.K."/>
            <person name="James T.Y."/>
            <person name="O'Malley M.A."/>
            <person name="Stajich J.E."/>
            <person name="Spatafora J.W."/>
            <person name="Visel A."/>
            <person name="Grigoriev I.V."/>
        </authorList>
    </citation>
    <scope>NUCLEOTIDE SEQUENCE [LARGE SCALE GENOMIC DNA]</scope>
    <source>
        <strain evidence="7 8">62-1032</strain>
    </source>
</reference>
<feature type="region of interest" description="Disordered" evidence="4">
    <location>
        <begin position="1092"/>
        <end position="1138"/>
    </location>
</feature>
<dbReference type="EMBL" id="MCGR01000001">
    <property type="protein sequence ID" value="ORY92427.1"/>
    <property type="molecule type" value="Genomic_DNA"/>
</dbReference>
<dbReference type="PANTHER" id="PTHR15245">
    <property type="entry name" value="SYMPLEKIN-RELATED"/>
    <property type="match status" value="1"/>
</dbReference>
<keyword evidence="8" id="KW-1185">Reference proteome</keyword>
<keyword evidence="2" id="KW-0507">mRNA processing</keyword>
<dbReference type="Pfam" id="PF11935">
    <property type="entry name" value="SYMPK_PTA1_N"/>
    <property type="match status" value="1"/>
</dbReference>
<dbReference type="InterPro" id="IPR032460">
    <property type="entry name" value="Symplekin/Pta1_N"/>
</dbReference>
<feature type="domain" description="Symplekin C-terminal" evidence="6">
    <location>
        <begin position="871"/>
        <end position="1061"/>
    </location>
</feature>
<dbReference type="Pfam" id="PF12295">
    <property type="entry name" value="Symplekin_C"/>
    <property type="match status" value="1"/>
</dbReference>
<evidence type="ECO:0000256" key="1">
    <source>
        <dbReference type="ARBA" id="ARBA00004123"/>
    </source>
</evidence>
<evidence type="ECO:0000259" key="5">
    <source>
        <dbReference type="Pfam" id="PF11935"/>
    </source>
</evidence>
<dbReference type="Gene3D" id="1.25.10.10">
    <property type="entry name" value="Leucine-rich Repeat Variant"/>
    <property type="match status" value="1"/>
</dbReference>
<gene>
    <name evidence="7" type="ORF">BCR35DRAFT_273528</name>
</gene>
<organism evidence="7 8">
    <name type="scientific">Leucosporidium creatinivorum</name>
    <dbReference type="NCBI Taxonomy" id="106004"/>
    <lineage>
        <taxon>Eukaryota</taxon>
        <taxon>Fungi</taxon>
        <taxon>Dikarya</taxon>
        <taxon>Basidiomycota</taxon>
        <taxon>Pucciniomycotina</taxon>
        <taxon>Microbotryomycetes</taxon>
        <taxon>Leucosporidiales</taxon>
        <taxon>Leucosporidium</taxon>
    </lineage>
</organism>
<evidence type="ECO:0000256" key="3">
    <source>
        <dbReference type="ARBA" id="ARBA00023242"/>
    </source>
</evidence>
<dbReference type="FunCoup" id="A0A1Y2G504">
    <property type="interactions" value="369"/>
</dbReference>
<sequence length="1138" mass="124272">MSSHDVGELVRQAIAAPEQHQPQLLAHLLTTLETQPHAAPPIWSTIISIITDERPLPLAVWAAEVMRLALCRPLLDADIRIALAVQALPALARLAASSQVGLLKAALQCFASSYPLLFKHACGGADQQLWTNVVLLKTAAVQLWRTGPAGAKLAAVKVIQRIIQTQTKGTADPRLQRTAEPNLSLVRPHHPFLQPAQLEDDANRLLEECITTLYTSRTPDVVSALAAIGANLVKLRPAFANLVITALTNWTPAALAGMSNVHVRSVEKTIRACLTHLLKSGHGSPFATQINDFLSRQAARMERAVAEARQQRELEASRKRQALSDEITNSSKRRRLDSAPSDAQVFASSDNPLSTFDATTLPVAVVIDLIINNFQGISDATFNAAIEVVRRRLPSVESTPAHDASFSAPMLSGPSGYQPPPPPPQVFVKAEPVDPLKLDLGAEELDMKAEVVPEAESDHESEADDAQAVDFDFDLAAEHSNTPTELSTGAKTAMIQSAMRRICAAGTDGASPAVWVPLVARLITRGLQPEGEEDDDEEARTRRDSLRQIVFDFIIADLQSRMEFARLWLNEEWYTAARRKDQDRPYDRWLRRLLEHICNFSSNKDKAFSQFMIDLPEIPSEEIGRLCDMCLNPDQVQLGFSALRELAVLRPPTRAAALDVLLSLTTHADKLTRNAAIMAVKRWVPDTKPLSASVVSFALSLYARLEVAVPPEPEPEPAAAPAEGEDKDGEEDMAMEATPPPEPVKPPFALVENGKVIDRLDAPKTLGEVVQHVELLLALCVKNPDLLYPLFEGYARLQPFAQESLQSLITPLVRSLGLKHPKILEIIETFPAGSDELILRILTVLAEGARLPKNIIEILKTVAARQALPARFYVLIIADCDKPSIIRYLPRIITLLNNTPEEKSVIRSCFLSVTAPPSQLVGVNHPSRTKSDQITAVELMTLLHKSEKESGLKCTIEAIAICFSMSDAFRPEVLAAFMQQLVDEPVLPVLFMRTVIQAVTTYKTLQPFVSATLLPRLISKKVWETGPLWEGFIRCAKVISPHSFAALLLLPQEQLKDVVEKQPTLKGPLREYVKQKTGSNKARSAVLFEALGGEEDEAEASAAGDATEESRAGTPSEAGGAEASPALSSVGGQGIDFA</sequence>
<dbReference type="InterPro" id="IPR022075">
    <property type="entry name" value="Symplekin_C"/>
</dbReference>
<accession>A0A1Y2G504</accession>
<protein>
    <submittedName>
        <fullName evidence="7">Symplekin tight junction protein C terminal-domain-containing protein</fullName>
    </submittedName>
</protein>
<comment type="caution">
    <text evidence="7">The sequence shown here is derived from an EMBL/GenBank/DDBJ whole genome shotgun (WGS) entry which is preliminary data.</text>
</comment>
<proteinExistence type="predicted"/>
<dbReference type="GO" id="GO:0005847">
    <property type="term" value="C:mRNA cleavage and polyadenylation specificity factor complex"/>
    <property type="evidence" value="ECO:0007669"/>
    <property type="project" value="TreeGrafter"/>
</dbReference>
<dbReference type="OrthoDB" id="331600at2759"/>